<keyword evidence="5 11" id="KW-0418">Kinase</keyword>
<evidence type="ECO:0000256" key="3">
    <source>
        <dbReference type="ARBA" id="ARBA00022679"/>
    </source>
</evidence>
<dbReference type="Proteomes" id="UP000779809">
    <property type="component" value="Unassembled WGS sequence"/>
</dbReference>
<dbReference type="Gene3D" id="3.30.200.20">
    <property type="entry name" value="Phosphorylase Kinase, domain 1"/>
    <property type="match status" value="1"/>
</dbReference>
<comment type="caution">
    <text evidence="11">The sequence shown here is derived from an EMBL/GenBank/DDBJ whole genome shotgun (WGS) entry which is preliminary data.</text>
</comment>
<dbReference type="PROSITE" id="PS50011">
    <property type="entry name" value="PROTEIN_KINASE_DOM"/>
    <property type="match status" value="1"/>
</dbReference>
<dbReference type="InterPro" id="IPR019734">
    <property type="entry name" value="TPR_rpt"/>
</dbReference>
<feature type="domain" description="Protein kinase" evidence="10">
    <location>
        <begin position="9"/>
        <end position="284"/>
    </location>
</feature>
<dbReference type="SUPFAM" id="SSF56112">
    <property type="entry name" value="Protein kinase-like (PK-like)"/>
    <property type="match status" value="1"/>
</dbReference>
<keyword evidence="6 8" id="KW-0067">ATP-binding</keyword>
<dbReference type="InterPro" id="IPR000719">
    <property type="entry name" value="Prot_kinase_dom"/>
</dbReference>
<dbReference type="PANTHER" id="PTHR43289:SF34">
    <property type="entry name" value="SERINE_THREONINE-PROTEIN KINASE YBDM-RELATED"/>
    <property type="match status" value="1"/>
</dbReference>
<feature type="repeat" description="TPR" evidence="7">
    <location>
        <begin position="533"/>
        <end position="566"/>
    </location>
</feature>
<dbReference type="Gene3D" id="3.40.50.10070">
    <property type="entry name" value="TolB, N-terminal domain"/>
    <property type="match status" value="1"/>
</dbReference>
<feature type="repeat" description="TPR" evidence="7">
    <location>
        <begin position="567"/>
        <end position="600"/>
    </location>
</feature>
<evidence type="ECO:0000259" key="10">
    <source>
        <dbReference type="PROSITE" id="PS50011"/>
    </source>
</evidence>
<dbReference type="Gene3D" id="1.25.40.10">
    <property type="entry name" value="Tetratricopeptide repeat domain"/>
    <property type="match status" value="2"/>
</dbReference>
<sequence>MINRTVGHYRVVERLGSGGMGVVYRAEDTMLGRDVALKFLPPEAVADQAVLDRFLREARASAALNHPHICTIHEVETFDGQPVIVMEYLEGESLKARIERDPIPADELLTLAIQIAEGLQAAHAKGVTHRDVKPANIFLGASGQAKILDFGLAKFATRRQHAGAAAGGASITLDSEGLTSPGSAIGTIAYMSPEQARGEELDARTDLFSLGAVLYEMSTGQVPFPGSTSAVIFDGILHGAPRPPLELNAKLPAELERIVSKALEKDRDLRYQSASEFKSDLKRLKRDLDSSGRQPAAKASSAGNAAAEPAQAEKSLAVLYFENLSGTKDDEYFRDGMTEDIITELSKIARLKLFPRSEVLAYRDKPVTAPHVGQQLNARYVLEGSIRRAGNRVRITAQLVETATRHSVWAERYDRQLEDLFAIQDEIARSIAQALRITLSPQEEKTIGRKPTENAQAYDFYLRGRSYTRRFELDFALHMMEQAIKLDPNFALAYVGTAWICGVIIEFRDKDPKWLAKGIAACDKALNLEPQLPEALAARARLFFAEGKHEDAIRYARTAIALRPDCDGAYDALGRALFSSDRYAEAADIADKALEVNGDDYNTYIPYYNSLQRMGQTDRAHTVAVRHATVLERQLELNPDDIRARILLAARFAELQRGDEAVQHLQVAAALRPNDTNVLYNAACTYGLLQRKREALDTLKQALDAGFGNHDWAARDPDLACLHNDPEFLALLKRG</sequence>
<feature type="compositionally biased region" description="Low complexity" evidence="9">
    <location>
        <begin position="294"/>
        <end position="307"/>
    </location>
</feature>
<gene>
    <name evidence="11" type="ORF">HYX28_09255</name>
</gene>
<dbReference type="Pfam" id="PF14559">
    <property type="entry name" value="TPR_19"/>
    <property type="match status" value="1"/>
</dbReference>
<dbReference type="EC" id="2.7.11.1" evidence="1"/>
<name>A0A932A944_9BACT</name>
<evidence type="ECO:0000256" key="5">
    <source>
        <dbReference type="ARBA" id="ARBA00022777"/>
    </source>
</evidence>
<evidence type="ECO:0000256" key="6">
    <source>
        <dbReference type="ARBA" id="ARBA00022840"/>
    </source>
</evidence>
<dbReference type="EMBL" id="JACPNR010000011">
    <property type="protein sequence ID" value="MBI2678956.1"/>
    <property type="molecule type" value="Genomic_DNA"/>
</dbReference>
<evidence type="ECO:0000313" key="11">
    <source>
        <dbReference type="EMBL" id="MBI2678956.1"/>
    </source>
</evidence>
<evidence type="ECO:0000256" key="9">
    <source>
        <dbReference type="SAM" id="MobiDB-lite"/>
    </source>
</evidence>
<dbReference type="CDD" id="cd14014">
    <property type="entry name" value="STKc_PknB_like"/>
    <property type="match status" value="1"/>
</dbReference>
<dbReference type="InterPro" id="IPR011990">
    <property type="entry name" value="TPR-like_helical_dom_sf"/>
</dbReference>
<evidence type="ECO:0000256" key="1">
    <source>
        <dbReference type="ARBA" id="ARBA00012513"/>
    </source>
</evidence>
<proteinExistence type="predicted"/>
<accession>A0A932A944</accession>
<dbReference type="Pfam" id="PF00069">
    <property type="entry name" value="Pkinase"/>
    <property type="match status" value="1"/>
</dbReference>
<dbReference type="InterPro" id="IPR011009">
    <property type="entry name" value="Kinase-like_dom_sf"/>
</dbReference>
<organism evidence="11 12">
    <name type="scientific">Candidatus Korobacter versatilis</name>
    <dbReference type="NCBI Taxonomy" id="658062"/>
    <lineage>
        <taxon>Bacteria</taxon>
        <taxon>Pseudomonadati</taxon>
        <taxon>Acidobacteriota</taxon>
        <taxon>Terriglobia</taxon>
        <taxon>Terriglobales</taxon>
        <taxon>Candidatus Korobacteraceae</taxon>
        <taxon>Candidatus Korobacter</taxon>
    </lineage>
</organism>
<dbReference type="PROSITE" id="PS50005">
    <property type="entry name" value="TPR"/>
    <property type="match status" value="3"/>
</dbReference>
<dbReference type="SMART" id="SM00028">
    <property type="entry name" value="TPR"/>
    <property type="match status" value="5"/>
</dbReference>
<evidence type="ECO:0000256" key="7">
    <source>
        <dbReference type="PROSITE-ProRule" id="PRU00339"/>
    </source>
</evidence>
<reference evidence="11" key="1">
    <citation type="submission" date="2020-07" db="EMBL/GenBank/DDBJ databases">
        <title>Huge and variable diversity of episymbiotic CPR bacteria and DPANN archaea in groundwater ecosystems.</title>
        <authorList>
            <person name="He C.Y."/>
            <person name="Keren R."/>
            <person name="Whittaker M."/>
            <person name="Farag I.F."/>
            <person name="Doudna J."/>
            <person name="Cate J.H.D."/>
            <person name="Banfield J.F."/>
        </authorList>
    </citation>
    <scope>NUCLEOTIDE SEQUENCE</scope>
    <source>
        <strain evidence="11">NC_groundwater_580_Pr5_B-0.1um_64_19</strain>
    </source>
</reference>
<keyword evidence="4 8" id="KW-0547">Nucleotide-binding</keyword>
<feature type="region of interest" description="Disordered" evidence="9">
    <location>
        <begin position="285"/>
        <end position="307"/>
    </location>
</feature>
<dbReference type="InterPro" id="IPR008271">
    <property type="entry name" value="Ser/Thr_kinase_AS"/>
</dbReference>
<dbReference type="InterPro" id="IPR017441">
    <property type="entry name" value="Protein_kinase_ATP_BS"/>
</dbReference>
<evidence type="ECO:0000256" key="4">
    <source>
        <dbReference type="ARBA" id="ARBA00022741"/>
    </source>
</evidence>
<dbReference type="GO" id="GO:0005524">
    <property type="term" value="F:ATP binding"/>
    <property type="evidence" value="ECO:0007669"/>
    <property type="project" value="UniProtKB-UniRule"/>
</dbReference>
<dbReference type="NCBIfam" id="NF047558">
    <property type="entry name" value="TPR_END_plus"/>
    <property type="match status" value="1"/>
</dbReference>
<keyword evidence="7" id="KW-0802">TPR repeat</keyword>
<dbReference type="PROSITE" id="PS00107">
    <property type="entry name" value="PROTEIN_KINASE_ATP"/>
    <property type="match status" value="1"/>
</dbReference>
<dbReference type="Gene3D" id="1.10.510.10">
    <property type="entry name" value="Transferase(Phosphotransferase) domain 1"/>
    <property type="match status" value="1"/>
</dbReference>
<protein>
    <recommendedName>
        <fullName evidence="1">non-specific serine/threonine protein kinase</fullName>
        <ecNumber evidence="1">2.7.11.1</ecNumber>
    </recommendedName>
</protein>
<dbReference type="SUPFAM" id="SSF48452">
    <property type="entry name" value="TPR-like"/>
    <property type="match status" value="1"/>
</dbReference>
<dbReference type="AlphaFoldDB" id="A0A932A944"/>
<dbReference type="GO" id="GO:0004674">
    <property type="term" value="F:protein serine/threonine kinase activity"/>
    <property type="evidence" value="ECO:0007669"/>
    <property type="project" value="UniProtKB-KW"/>
</dbReference>
<feature type="repeat" description="TPR" evidence="7">
    <location>
        <begin position="457"/>
        <end position="490"/>
    </location>
</feature>
<dbReference type="FunFam" id="1.10.510.10:FF:000021">
    <property type="entry name" value="Serine/threonine protein kinase"/>
    <property type="match status" value="1"/>
</dbReference>
<keyword evidence="3" id="KW-0808">Transferase</keyword>
<evidence type="ECO:0000256" key="8">
    <source>
        <dbReference type="PROSITE-ProRule" id="PRU10141"/>
    </source>
</evidence>
<evidence type="ECO:0000256" key="2">
    <source>
        <dbReference type="ARBA" id="ARBA00022527"/>
    </source>
</evidence>
<evidence type="ECO:0000313" key="12">
    <source>
        <dbReference type="Proteomes" id="UP000779809"/>
    </source>
</evidence>
<dbReference type="SMART" id="SM00220">
    <property type="entry name" value="S_TKc"/>
    <property type="match status" value="1"/>
</dbReference>
<dbReference type="PANTHER" id="PTHR43289">
    <property type="entry name" value="MITOGEN-ACTIVATED PROTEIN KINASE KINASE KINASE 20-RELATED"/>
    <property type="match status" value="1"/>
</dbReference>
<dbReference type="PROSITE" id="PS00108">
    <property type="entry name" value="PROTEIN_KINASE_ST"/>
    <property type="match status" value="1"/>
</dbReference>
<feature type="binding site" evidence="8">
    <location>
        <position position="38"/>
    </location>
    <ligand>
        <name>ATP</name>
        <dbReference type="ChEBI" id="CHEBI:30616"/>
    </ligand>
</feature>
<keyword evidence="2" id="KW-0723">Serine/threonine-protein kinase</keyword>